<feature type="transmembrane region" description="Helical" evidence="1">
    <location>
        <begin position="95"/>
        <end position="117"/>
    </location>
</feature>
<dbReference type="EMBL" id="WUMV01000012">
    <property type="protein sequence ID" value="MXN67489.1"/>
    <property type="molecule type" value="Genomic_DNA"/>
</dbReference>
<keyword evidence="3" id="KW-1185">Reference proteome</keyword>
<feature type="transmembrane region" description="Helical" evidence="1">
    <location>
        <begin position="129"/>
        <end position="148"/>
    </location>
</feature>
<feature type="transmembrane region" description="Helical" evidence="1">
    <location>
        <begin position="163"/>
        <end position="180"/>
    </location>
</feature>
<feature type="transmembrane region" description="Helical" evidence="1">
    <location>
        <begin position="187"/>
        <end position="204"/>
    </location>
</feature>
<accession>A0A7X3LYF2</accession>
<dbReference type="Proteomes" id="UP000433101">
    <property type="component" value="Unassembled WGS sequence"/>
</dbReference>
<keyword evidence="1" id="KW-1133">Transmembrane helix</keyword>
<evidence type="ECO:0000313" key="2">
    <source>
        <dbReference type="EMBL" id="MXN67489.1"/>
    </source>
</evidence>
<evidence type="ECO:0000313" key="3">
    <source>
        <dbReference type="Proteomes" id="UP000433101"/>
    </source>
</evidence>
<dbReference type="Pfam" id="PF09490">
    <property type="entry name" value="CbtA"/>
    <property type="match status" value="1"/>
</dbReference>
<keyword evidence="1" id="KW-0812">Transmembrane</keyword>
<name>A0A7X3LYF2_9HYPH</name>
<evidence type="ECO:0000256" key="1">
    <source>
        <dbReference type="SAM" id="Phobius"/>
    </source>
</evidence>
<comment type="caution">
    <text evidence="2">The sequence shown here is derived from an EMBL/GenBank/DDBJ whole genome shotgun (WGS) entry which is preliminary data.</text>
</comment>
<dbReference type="NCBIfam" id="TIGR02458">
    <property type="entry name" value="CbtA"/>
    <property type="match status" value="1"/>
</dbReference>
<protein>
    <submittedName>
        <fullName evidence="2">Cobalt transporter</fullName>
    </submittedName>
</protein>
<proteinExistence type="predicted"/>
<dbReference type="AlphaFoldDB" id="A0A7X3LYF2"/>
<keyword evidence="1" id="KW-0472">Membrane</keyword>
<feature type="transmembrane region" description="Helical" evidence="1">
    <location>
        <begin position="224"/>
        <end position="245"/>
    </location>
</feature>
<reference evidence="2 3" key="1">
    <citation type="submission" date="2019-12" db="EMBL/GenBank/DDBJ databases">
        <authorList>
            <person name="Li M."/>
        </authorList>
    </citation>
    <scope>NUCLEOTIDE SEQUENCE [LARGE SCALE GENOMIC DNA]</scope>
    <source>
        <strain evidence="2 3">GBMRC 2046</strain>
    </source>
</reference>
<dbReference type="InterPro" id="IPR012666">
    <property type="entry name" value="CbtA_put"/>
</dbReference>
<gene>
    <name evidence="2" type="ORF">GR183_21505</name>
</gene>
<organism evidence="2 3">
    <name type="scientific">Stappia sediminis</name>
    <dbReference type="NCBI Taxonomy" id="2692190"/>
    <lineage>
        <taxon>Bacteria</taxon>
        <taxon>Pseudomonadati</taxon>
        <taxon>Pseudomonadota</taxon>
        <taxon>Alphaproteobacteria</taxon>
        <taxon>Hyphomicrobiales</taxon>
        <taxon>Stappiaceae</taxon>
        <taxon>Stappia</taxon>
    </lineage>
</organism>
<sequence length="252" mass="25330">MISRIFGCALGAGCAAGLTLAFLQAVFTAPIILQAEIYETASATGLLQQAAASANDVGIWLVHGGEIHQNIGGAGGILSGLSGNWAPADGAERTLFTSLTSVLIGFGFALLLLSAMLLSGRKIDASSGLLWGLGGFAAVALAPALGLAPELPGSAAADLSGRQGWWIATAIATAAGLRLVTAGRPSLVKLAGVALILAPHVIGAPQPHEYTSTAPAELAGRFAATSLACAAVFWAVLGSGLGYLWQRREGFA</sequence>